<dbReference type="RefSeq" id="WP_093935474.1">
    <property type="nucleotide sequence ID" value="NZ_NMQT01000072.1"/>
</dbReference>
<name>A0A229S592_9PSEU</name>
<keyword evidence="2" id="KW-1185">Reference proteome</keyword>
<dbReference type="AlphaFoldDB" id="A0A229S592"/>
<sequence>MADQFRLDPEALERVNGDLAAATARFKEALRELGGKLAEHYGCWGEDEAGKAFAKNYVQTAQETNSGAHQTADGVESTCGSLRDASKQFVGLDEENARALDKSMGEQFSQNK</sequence>
<comment type="caution">
    <text evidence="1">The sequence shown here is derived from an EMBL/GenBank/DDBJ whole genome shotgun (WGS) entry which is preliminary data.</text>
</comment>
<protein>
    <recommendedName>
        <fullName evidence="3">WXG100 family type VII secretion target</fullName>
    </recommendedName>
</protein>
<accession>A0A229S592</accession>
<dbReference type="OrthoDB" id="4562539at2"/>
<proteinExistence type="predicted"/>
<evidence type="ECO:0000313" key="2">
    <source>
        <dbReference type="Proteomes" id="UP000215223"/>
    </source>
</evidence>
<evidence type="ECO:0008006" key="3">
    <source>
        <dbReference type="Google" id="ProtNLM"/>
    </source>
</evidence>
<dbReference type="Proteomes" id="UP000215223">
    <property type="component" value="Unassembled WGS sequence"/>
</dbReference>
<dbReference type="EMBL" id="NMQT01000072">
    <property type="protein sequence ID" value="OXM54005.1"/>
    <property type="molecule type" value="Genomic_DNA"/>
</dbReference>
<dbReference type="SUPFAM" id="SSF140453">
    <property type="entry name" value="EsxAB dimer-like"/>
    <property type="match status" value="1"/>
</dbReference>
<evidence type="ECO:0000313" key="1">
    <source>
        <dbReference type="EMBL" id="OXM54005.1"/>
    </source>
</evidence>
<dbReference type="Gene3D" id="1.10.287.1060">
    <property type="entry name" value="ESAT-6-like"/>
    <property type="match status" value="1"/>
</dbReference>
<dbReference type="InterPro" id="IPR036689">
    <property type="entry name" value="ESAT-6-like_sf"/>
</dbReference>
<organism evidence="1 2">
    <name type="scientific">Amycolatopsis thailandensis</name>
    <dbReference type="NCBI Taxonomy" id="589330"/>
    <lineage>
        <taxon>Bacteria</taxon>
        <taxon>Bacillati</taxon>
        <taxon>Actinomycetota</taxon>
        <taxon>Actinomycetes</taxon>
        <taxon>Pseudonocardiales</taxon>
        <taxon>Pseudonocardiaceae</taxon>
        <taxon>Amycolatopsis</taxon>
    </lineage>
</organism>
<gene>
    <name evidence="1" type="ORF">CFP71_20455</name>
</gene>
<reference evidence="1 2" key="1">
    <citation type="submission" date="2017-07" db="EMBL/GenBank/DDBJ databases">
        <title>Amycolatopsis thailandensis Genome sequencing and assembly.</title>
        <authorList>
            <person name="Kaur N."/>
            <person name="Mayilraj S."/>
        </authorList>
    </citation>
    <scope>NUCLEOTIDE SEQUENCE [LARGE SCALE GENOMIC DNA]</scope>
    <source>
        <strain evidence="1 2">JCM 16380</strain>
    </source>
</reference>